<reference evidence="1" key="1">
    <citation type="journal article" date="2019" name="Sci. Rep.">
        <title>Draft genome of Tanacetum cinerariifolium, the natural source of mosquito coil.</title>
        <authorList>
            <person name="Yamashiro T."/>
            <person name="Shiraishi A."/>
            <person name="Satake H."/>
            <person name="Nakayama K."/>
        </authorList>
    </citation>
    <scope>NUCLEOTIDE SEQUENCE</scope>
</reference>
<sequence length="46" mass="5115">EGILMSYMLCMEERLTVLGKRLSGLPSGTQWTSLFLSYLADLGSFV</sequence>
<feature type="non-terminal residue" evidence="1">
    <location>
        <position position="1"/>
    </location>
</feature>
<protein>
    <submittedName>
        <fullName evidence="1">Uncharacterized protein</fullName>
    </submittedName>
</protein>
<organism evidence="1">
    <name type="scientific">Tanacetum cinerariifolium</name>
    <name type="common">Dalmatian daisy</name>
    <name type="synonym">Chrysanthemum cinerariifolium</name>
    <dbReference type="NCBI Taxonomy" id="118510"/>
    <lineage>
        <taxon>Eukaryota</taxon>
        <taxon>Viridiplantae</taxon>
        <taxon>Streptophyta</taxon>
        <taxon>Embryophyta</taxon>
        <taxon>Tracheophyta</taxon>
        <taxon>Spermatophyta</taxon>
        <taxon>Magnoliopsida</taxon>
        <taxon>eudicotyledons</taxon>
        <taxon>Gunneridae</taxon>
        <taxon>Pentapetalae</taxon>
        <taxon>asterids</taxon>
        <taxon>campanulids</taxon>
        <taxon>Asterales</taxon>
        <taxon>Asteraceae</taxon>
        <taxon>Asteroideae</taxon>
        <taxon>Anthemideae</taxon>
        <taxon>Anthemidinae</taxon>
        <taxon>Tanacetum</taxon>
    </lineage>
</organism>
<name>A0A699VCY3_TANCI</name>
<accession>A0A699VCY3</accession>
<gene>
    <name evidence="1" type="ORF">Tci_905264</name>
</gene>
<proteinExistence type="predicted"/>
<comment type="caution">
    <text evidence="1">The sequence shown here is derived from an EMBL/GenBank/DDBJ whole genome shotgun (WGS) entry which is preliminary data.</text>
</comment>
<dbReference type="EMBL" id="BKCJ011433741">
    <property type="protein sequence ID" value="GFD33295.1"/>
    <property type="molecule type" value="Genomic_DNA"/>
</dbReference>
<dbReference type="AlphaFoldDB" id="A0A699VCY3"/>
<evidence type="ECO:0000313" key="1">
    <source>
        <dbReference type="EMBL" id="GFD33295.1"/>
    </source>
</evidence>